<accession>A0A1W6MKQ5</accession>
<dbReference type="STRING" id="331648.BST97_09340"/>
<keyword evidence="5" id="KW-0571">Peptide transport</keyword>
<evidence type="ECO:0000256" key="1">
    <source>
        <dbReference type="ARBA" id="ARBA00004651"/>
    </source>
</evidence>
<dbReference type="InterPro" id="IPR005279">
    <property type="entry name" value="Dipep/tripep_permease"/>
</dbReference>
<keyword evidence="11" id="KW-1185">Reference proteome</keyword>
<evidence type="ECO:0000256" key="8">
    <source>
        <dbReference type="RuleBase" id="RU003755"/>
    </source>
</evidence>
<reference evidence="10 11" key="1">
    <citation type="submission" date="2016-11" db="EMBL/GenBank/DDBJ databases">
        <title>Trade-off between light-utilization and light-protection in marine flavobacteria.</title>
        <authorList>
            <person name="Kumagai Y."/>
        </authorList>
    </citation>
    <scope>NUCLEOTIDE SEQUENCE [LARGE SCALE GENOMIC DNA]</scope>
    <source>
        <strain evidence="10 11">JCM 13191</strain>
    </source>
</reference>
<dbReference type="PROSITE" id="PS01023">
    <property type="entry name" value="PTR2_2"/>
    <property type="match status" value="1"/>
</dbReference>
<evidence type="ECO:0000256" key="7">
    <source>
        <dbReference type="ARBA" id="ARBA00023136"/>
    </source>
</evidence>
<dbReference type="PANTHER" id="PTHR23517">
    <property type="entry name" value="RESISTANCE PROTEIN MDTM, PUTATIVE-RELATED-RELATED"/>
    <property type="match status" value="1"/>
</dbReference>
<keyword evidence="4 8" id="KW-0812">Transmembrane</keyword>
<dbReference type="InterPro" id="IPR036259">
    <property type="entry name" value="MFS_trans_sf"/>
</dbReference>
<name>A0A1W6MKQ5_9FLAO</name>
<evidence type="ECO:0000256" key="4">
    <source>
        <dbReference type="ARBA" id="ARBA00022692"/>
    </source>
</evidence>
<evidence type="ECO:0000256" key="9">
    <source>
        <dbReference type="SAM" id="Phobius"/>
    </source>
</evidence>
<feature type="transmembrane region" description="Helical" evidence="9">
    <location>
        <begin position="72"/>
        <end position="92"/>
    </location>
</feature>
<dbReference type="Proteomes" id="UP000193431">
    <property type="component" value="Chromosome"/>
</dbReference>
<dbReference type="CDD" id="cd17346">
    <property type="entry name" value="MFS_DtpA_like"/>
    <property type="match status" value="1"/>
</dbReference>
<evidence type="ECO:0000256" key="2">
    <source>
        <dbReference type="ARBA" id="ARBA00022448"/>
    </source>
</evidence>
<feature type="transmembrane region" description="Helical" evidence="9">
    <location>
        <begin position="336"/>
        <end position="354"/>
    </location>
</feature>
<keyword evidence="5" id="KW-0653">Protein transport</keyword>
<dbReference type="EMBL" id="CP019344">
    <property type="protein sequence ID" value="ARN78180.1"/>
    <property type="molecule type" value="Genomic_DNA"/>
</dbReference>
<dbReference type="GO" id="GO:0006857">
    <property type="term" value="P:oligopeptide transport"/>
    <property type="evidence" value="ECO:0007669"/>
    <property type="project" value="InterPro"/>
</dbReference>
<sequence>MKYMDDTQFTNDVVDNEKELDALIGPQAFGHPKGLFYLFFAELWERFSFYGMRALLVLYMTKELLFDDTMSYGIYAAYGSLVYATPLIGGYIADKLIGYRKSIMLGGILMALGHFVLSIEHPVFFYGSLALLIVGNGLFKPNISSMVGGLYKEGDNRRDAGFTIFYMGINLGAFIAPLICGYLGEEFGWHYGFGLAGIGMLVGLIFFYRGTKDNVFGDIGLPPSQELYEKKTLGLNMGNMITVLSFIAVPIFAIIVWQYEYESYLVYLLSAVILGVVIYIMTTVSAVERGRLIVIVYFTILASLFWAIFEQAGSSLTTFADRNVELSLLSASQTNSINPGFIILLAIPFSWMWTKLSAARKNPSSPVKFGIGLALLGLGFLIFALSAQSADSNALTPMSYLVIGYGVLTIGELFLSPIGLSKVSELSPAKFVSFLLGVWFLSSFYGHFFAGGIAKLTSSEKGSENIFASGFFGDIVESVTGMTQSGAEAAGDSFSQLYSYVSVYASFGVITIAVGLFAILISPIMKKLMHGIR</sequence>
<proteinExistence type="inferred from homology"/>
<evidence type="ECO:0000313" key="11">
    <source>
        <dbReference type="Proteomes" id="UP000193431"/>
    </source>
</evidence>
<dbReference type="Gene3D" id="1.20.1250.20">
    <property type="entry name" value="MFS general substrate transporter like domains"/>
    <property type="match status" value="1"/>
</dbReference>
<dbReference type="InterPro" id="IPR050171">
    <property type="entry name" value="MFS_Transporters"/>
</dbReference>
<dbReference type="InterPro" id="IPR018456">
    <property type="entry name" value="PTR2_symporter_CS"/>
</dbReference>
<dbReference type="PANTHER" id="PTHR23517:SF15">
    <property type="entry name" value="PROTON-DEPENDENT OLIGOPEPTIDE FAMILY TRANSPORT PROTEIN"/>
    <property type="match status" value="1"/>
</dbReference>
<dbReference type="SUPFAM" id="SSF103473">
    <property type="entry name" value="MFS general substrate transporter"/>
    <property type="match status" value="1"/>
</dbReference>
<feature type="transmembrane region" description="Helical" evidence="9">
    <location>
        <begin position="366"/>
        <end position="386"/>
    </location>
</feature>
<keyword evidence="3" id="KW-1003">Cell membrane</keyword>
<feature type="transmembrane region" description="Helical" evidence="9">
    <location>
        <begin position="292"/>
        <end position="309"/>
    </location>
</feature>
<dbReference type="GO" id="GO:0005886">
    <property type="term" value="C:plasma membrane"/>
    <property type="evidence" value="ECO:0007669"/>
    <property type="project" value="UniProtKB-SubCell"/>
</dbReference>
<dbReference type="GO" id="GO:1904680">
    <property type="term" value="F:peptide transmembrane transporter activity"/>
    <property type="evidence" value="ECO:0007669"/>
    <property type="project" value="InterPro"/>
</dbReference>
<evidence type="ECO:0000256" key="5">
    <source>
        <dbReference type="ARBA" id="ARBA00022856"/>
    </source>
</evidence>
<evidence type="ECO:0000256" key="6">
    <source>
        <dbReference type="ARBA" id="ARBA00022989"/>
    </source>
</evidence>
<keyword evidence="7 9" id="KW-0472">Membrane</keyword>
<dbReference type="AlphaFoldDB" id="A0A1W6MKQ5"/>
<dbReference type="NCBIfam" id="TIGR00924">
    <property type="entry name" value="yjdL_sub1_fam"/>
    <property type="match status" value="1"/>
</dbReference>
<protein>
    <submittedName>
        <fullName evidence="10">MFS transporter</fullName>
    </submittedName>
</protein>
<organism evidence="10 11">
    <name type="scientific">Nonlabens spongiae</name>
    <dbReference type="NCBI Taxonomy" id="331648"/>
    <lineage>
        <taxon>Bacteria</taxon>
        <taxon>Pseudomonadati</taxon>
        <taxon>Bacteroidota</taxon>
        <taxon>Flavobacteriia</taxon>
        <taxon>Flavobacteriales</taxon>
        <taxon>Flavobacteriaceae</taxon>
        <taxon>Nonlabens</taxon>
    </lineage>
</organism>
<feature type="transmembrane region" description="Helical" evidence="9">
    <location>
        <begin position="160"/>
        <end position="184"/>
    </location>
</feature>
<dbReference type="InterPro" id="IPR000109">
    <property type="entry name" value="POT_fam"/>
</dbReference>
<feature type="transmembrane region" description="Helical" evidence="9">
    <location>
        <begin position="432"/>
        <end position="454"/>
    </location>
</feature>
<feature type="transmembrane region" description="Helical" evidence="9">
    <location>
        <begin position="240"/>
        <end position="259"/>
    </location>
</feature>
<feature type="transmembrane region" description="Helical" evidence="9">
    <location>
        <begin position="99"/>
        <end position="117"/>
    </location>
</feature>
<comment type="subcellular location">
    <subcellularLocation>
        <location evidence="1">Cell membrane</location>
        <topology evidence="1">Multi-pass membrane protein</topology>
    </subcellularLocation>
    <subcellularLocation>
        <location evidence="8">Membrane</location>
        <topology evidence="8">Multi-pass membrane protein</topology>
    </subcellularLocation>
</comment>
<gene>
    <name evidence="10" type="ORF">BST97_09340</name>
</gene>
<evidence type="ECO:0000313" key="10">
    <source>
        <dbReference type="EMBL" id="ARN78180.1"/>
    </source>
</evidence>
<comment type="similarity">
    <text evidence="8">Belongs to the major facilitator superfamily. Proton-dependent oligopeptide transporter (POT/PTR) (TC 2.A.17) family.</text>
</comment>
<keyword evidence="2 8" id="KW-0813">Transport</keyword>
<feature type="transmembrane region" description="Helical" evidence="9">
    <location>
        <begin position="265"/>
        <end position="285"/>
    </location>
</feature>
<dbReference type="Pfam" id="PF00854">
    <property type="entry name" value="PTR2"/>
    <property type="match status" value="1"/>
</dbReference>
<keyword evidence="6 9" id="KW-1133">Transmembrane helix</keyword>
<evidence type="ECO:0000256" key="3">
    <source>
        <dbReference type="ARBA" id="ARBA00022475"/>
    </source>
</evidence>
<feature type="transmembrane region" description="Helical" evidence="9">
    <location>
        <begin position="190"/>
        <end position="208"/>
    </location>
</feature>
<feature type="transmembrane region" description="Helical" evidence="9">
    <location>
        <begin position="398"/>
        <end position="420"/>
    </location>
</feature>
<feature type="transmembrane region" description="Helical" evidence="9">
    <location>
        <begin position="503"/>
        <end position="525"/>
    </location>
</feature>
<feature type="transmembrane region" description="Helical" evidence="9">
    <location>
        <begin position="123"/>
        <end position="139"/>
    </location>
</feature>